<feature type="non-terminal residue" evidence="1">
    <location>
        <position position="63"/>
    </location>
</feature>
<protein>
    <submittedName>
        <fullName evidence="1">Uncharacterized protein</fullName>
    </submittedName>
</protein>
<reference evidence="1" key="1">
    <citation type="submission" date="2019-07" db="EMBL/GenBank/DDBJ databases">
        <authorList>
            <consortium name="GenomeTrakr network: Whole genome sequencing for foodborne pathogen traceback"/>
        </authorList>
    </citation>
    <scope>NUCLEOTIDE SEQUENCE [LARGE SCALE GENOMIC DNA]</scope>
    <source>
        <strain evidence="1">FSIS21720206</strain>
    </source>
</reference>
<dbReference type="EMBL" id="AAIURL010000131">
    <property type="protein sequence ID" value="ECI2862525.1"/>
    <property type="molecule type" value="Genomic_DNA"/>
</dbReference>
<proteinExistence type="predicted"/>
<dbReference type="Proteomes" id="UP000839815">
    <property type="component" value="Unassembled WGS sequence"/>
</dbReference>
<dbReference type="AlphaFoldDB" id="A0A5I8I4A9"/>
<organism evidence="1">
    <name type="scientific">Salmonella enterica subsp. enterica serovar Ouakam</name>
    <dbReference type="NCBI Taxonomy" id="1243585"/>
    <lineage>
        <taxon>Bacteria</taxon>
        <taxon>Pseudomonadati</taxon>
        <taxon>Pseudomonadota</taxon>
        <taxon>Gammaproteobacteria</taxon>
        <taxon>Enterobacterales</taxon>
        <taxon>Enterobacteriaceae</taxon>
        <taxon>Salmonella</taxon>
    </lineage>
</organism>
<accession>A0A5I8I4A9</accession>
<evidence type="ECO:0000313" key="1">
    <source>
        <dbReference type="EMBL" id="ECI2862525.1"/>
    </source>
</evidence>
<gene>
    <name evidence="1" type="ORF">CQU62_24915</name>
</gene>
<comment type="caution">
    <text evidence="1">The sequence shown here is derived from an EMBL/GenBank/DDBJ whole genome shotgun (WGS) entry which is preliminary data.</text>
</comment>
<sequence length="63" mass="7225">MFKESDHVEFVSAFLYQNLGLNVPADDITVQLSDTSFDKVTFDYDVVIDNLNCMLDLYISELI</sequence>
<name>A0A5I8I4A9_SALET</name>